<evidence type="ECO:0008006" key="4">
    <source>
        <dbReference type="Google" id="ProtNLM"/>
    </source>
</evidence>
<organism evidence="2 3">
    <name type="scientific">Goekera deserti</name>
    <dbReference type="NCBI Taxonomy" id="2497753"/>
    <lineage>
        <taxon>Bacteria</taxon>
        <taxon>Bacillati</taxon>
        <taxon>Actinomycetota</taxon>
        <taxon>Actinomycetes</taxon>
        <taxon>Geodermatophilales</taxon>
        <taxon>Geodermatophilaceae</taxon>
        <taxon>Goekera</taxon>
    </lineage>
</organism>
<dbReference type="PANTHER" id="PTHR42305:SF1">
    <property type="entry name" value="MEMBRANE PROTEIN RV1733C-RELATED"/>
    <property type="match status" value="1"/>
</dbReference>
<sequence length="191" mass="19934">MTKNLGLGHAVRRLTVGAGEMKRRSDRAEMWLRVLLALAFSLVVPIGSSVAGAAATQLGAVAEAQHAELTRVDAVLTEDASTYADTSSGAQVAVAATWPGGSGEVRADLDARRGDVVPVWLDTDGQRQVAPLDAAQVRTQAVSVGVVVGGFAALGAVLLYALAVAALNARRVAQWEAGWARVEPVWAQQLR</sequence>
<evidence type="ECO:0000313" key="3">
    <source>
        <dbReference type="Proteomes" id="UP000470470"/>
    </source>
</evidence>
<dbReference type="AlphaFoldDB" id="A0A7K3WLD6"/>
<keyword evidence="1" id="KW-0812">Transmembrane</keyword>
<feature type="transmembrane region" description="Helical" evidence="1">
    <location>
        <begin position="31"/>
        <end position="55"/>
    </location>
</feature>
<dbReference type="RefSeq" id="WP_152727759.1">
    <property type="nucleotide sequence ID" value="NZ_JAABOZ010000001.1"/>
</dbReference>
<name>A0A7K3WLD6_9ACTN</name>
<comment type="caution">
    <text evidence="2">The sequence shown here is derived from an EMBL/GenBank/DDBJ whole genome shotgun (WGS) entry which is preliminary data.</text>
</comment>
<dbReference type="Proteomes" id="UP000470470">
    <property type="component" value="Unassembled WGS sequence"/>
</dbReference>
<protein>
    <recommendedName>
        <fullName evidence="4">Transmembrane protein</fullName>
    </recommendedName>
</protein>
<keyword evidence="1" id="KW-1133">Transmembrane helix</keyword>
<keyword evidence="1" id="KW-0472">Membrane</keyword>
<reference evidence="2 3" key="1">
    <citation type="submission" date="2020-02" db="EMBL/GenBank/DDBJ databases">
        <title>The whole genome sequence of CPCC 205119.</title>
        <authorList>
            <person name="Jiang Z."/>
        </authorList>
    </citation>
    <scope>NUCLEOTIDE SEQUENCE [LARGE SCALE GENOMIC DNA]</scope>
    <source>
        <strain evidence="2 3">CPCC 205119</strain>
    </source>
</reference>
<dbReference type="InterPro" id="IPR039708">
    <property type="entry name" value="MT1774/Rv1733c-like"/>
</dbReference>
<evidence type="ECO:0000313" key="2">
    <source>
        <dbReference type="EMBL" id="NEL56333.1"/>
    </source>
</evidence>
<proteinExistence type="predicted"/>
<dbReference type="EMBL" id="JAAGWK010000034">
    <property type="protein sequence ID" value="NEL56333.1"/>
    <property type="molecule type" value="Genomic_DNA"/>
</dbReference>
<keyword evidence="3" id="KW-1185">Reference proteome</keyword>
<gene>
    <name evidence="2" type="ORF">G1H19_20400</name>
</gene>
<accession>A0A7K3WLD6</accession>
<evidence type="ECO:0000256" key="1">
    <source>
        <dbReference type="SAM" id="Phobius"/>
    </source>
</evidence>
<feature type="transmembrane region" description="Helical" evidence="1">
    <location>
        <begin position="141"/>
        <end position="167"/>
    </location>
</feature>
<dbReference type="PANTHER" id="PTHR42305">
    <property type="entry name" value="MEMBRANE PROTEIN RV1733C-RELATED"/>
    <property type="match status" value="1"/>
</dbReference>